<dbReference type="RefSeq" id="WP_338605959.1">
    <property type="nucleotide sequence ID" value="NZ_AP028679.1"/>
</dbReference>
<dbReference type="AlphaFoldDB" id="A0AAU9EM22"/>
<keyword evidence="2" id="KW-1185">Reference proteome</keyword>
<evidence type="ECO:0000313" key="2">
    <source>
        <dbReference type="Proteomes" id="UP001366166"/>
    </source>
</evidence>
<gene>
    <name evidence="1" type="ORF">FAK_13100</name>
</gene>
<accession>A0AAU9EM22</accession>
<dbReference type="KEGG" id="dmp:FAK_13100"/>
<evidence type="ECO:0000313" key="1">
    <source>
        <dbReference type="EMBL" id="BEQ14244.1"/>
    </source>
</evidence>
<name>A0AAU9EM22_9BACT</name>
<dbReference type="Proteomes" id="UP001366166">
    <property type="component" value="Chromosome"/>
</dbReference>
<dbReference type="EMBL" id="AP028679">
    <property type="protein sequence ID" value="BEQ14244.1"/>
    <property type="molecule type" value="Genomic_DNA"/>
</dbReference>
<organism evidence="1 2">
    <name type="scientific">Desulfoferula mesophila</name>
    <dbReference type="NCBI Taxonomy" id="3058419"/>
    <lineage>
        <taxon>Bacteria</taxon>
        <taxon>Pseudomonadati</taxon>
        <taxon>Thermodesulfobacteriota</taxon>
        <taxon>Desulfarculia</taxon>
        <taxon>Desulfarculales</taxon>
        <taxon>Desulfarculaceae</taxon>
        <taxon>Desulfoferula</taxon>
    </lineage>
</organism>
<protein>
    <submittedName>
        <fullName evidence="1">Uncharacterized protein</fullName>
    </submittedName>
</protein>
<reference evidence="2" key="1">
    <citation type="journal article" date="2023" name="Arch. Microbiol.">
        <title>Desulfoferula mesophilus gen. nov. sp. nov., a mesophilic sulfate-reducing bacterium isolated from a brackish lake sediment.</title>
        <authorList>
            <person name="Watanabe T."/>
            <person name="Yabe T."/>
            <person name="Tsuji J.M."/>
            <person name="Fukui M."/>
        </authorList>
    </citation>
    <scope>NUCLEOTIDE SEQUENCE [LARGE SCALE GENOMIC DNA]</scope>
    <source>
        <strain evidence="2">12FAK</strain>
    </source>
</reference>
<sequence>MQQTAERVYRDKPEALPLPPPDLLVPEELERLRRASGVAVVELAGRDSVAAALKAVDEAGFKTLIPTYVYTGSEHGSWEEVPQAWRRLRHALPEAVELTDLLVMGSPRFWRALNGRYLQELTRRYGFSPVCPGCHLYLHAARIPLAQSLGGVPVVAGERLSHDGREKLNQVAPAQKAYQELFHGYGLELALPLAQVTDGREIEKILGLPWPEGGEQLGCVFSGNYLDPQGALRVSLESLEAYFREFALPLASLVTTAYLEGRTPDHLALAQGLLSA</sequence>
<proteinExistence type="predicted"/>